<feature type="domain" description="HTH tetR-type" evidence="3">
    <location>
        <begin position="12"/>
        <end position="72"/>
    </location>
</feature>
<dbReference type="STRING" id="1121420.SAMN02746098_03631"/>
<dbReference type="Proteomes" id="UP000183954">
    <property type="component" value="Unassembled WGS sequence"/>
</dbReference>
<dbReference type="InterPro" id="IPR001647">
    <property type="entry name" value="HTH_TetR"/>
</dbReference>
<evidence type="ECO:0000256" key="1">
    <source>
        <dbReference type="ARBA" id="ARBA00023125"/>
    </source>
</evidence>
<keyword evidence="1 2" id="KW-0238">DNA-binding</keyword>
<evidence type="ECO:0000259" key="3">
    <source>
        <dbReference type="PROSITE" id="PS50977"/>
    </source>
</evidence>
<organism evidence="4 5">
    <name type="scientific">Desulfosporosinus lacus DSM 15449</name>
    <dbReference type="NCBI Taxonomy" id="1121420"/>
    <lineage>
        <taxon>Bacteria</taxon>
        <taxon>Bacillati</taxon>
        <taxon>Bacillota</taxon>
        <taxon>Clostridia</taxon>
        <taxon>Eubacteriales</taxon>
        <taxon>Desulfitobacteriaceae</taxon>
        <taxon>Desulfosporosinus</taxon>
    </lineage>
</organism>
<evidence type="ECO:0000256" key="2">
    <source>
        <dbReference type="PROSITE-ProRule" id="PRU00335"/>
    </source>
</evidence>
<proteinExistence type="predicted"/>
<evidence type="ECO:0000313" key="4">
    <source>
        <dbReference type="EMBL" id="SHI27197.1"/>
    </source>
</evidence>
<dbReference type="PANTHER" id="PTHR43479">
    <property type="entry name" value="ACREF/ENVCD OPERON REPRESSOR-RELATED"/>
    <property type="match status" value="1"/>
</dbReference>
<keyword evidence="5" id="KW-1185">Reference proteome</keyword>
<name>A0A1M5ZSB7_9FIRM</name>
<dbReference type="PANTHER" id="PTHR43479:SF11">
    <property type="entry name" value="ACREF_ENVCD OPERON REPRESSOR-RELATED"/>
    <property type="match status" value="1"/>
</dbReference>
<dbReference type="GO" id="GO:0003677">
    <property type="term" value="F:DNA binding"/>
    <property type="evidence" value="ECO:0007669"/>
    <property type="project" value="UniProtKB-UniRule"/>
</dbReference>
<accession>A0A1M5ZSB7</accession>
<dbReference type="SUPFAM" id="SSF46689">
    <property type="entry name" value="Homeodomain-like"/>
    <property type="match status" value="1"/>
</dbReference>
<feature type="DNA-binding region" description="H-T-H motif" evidence="2">
    <location>
        <begin position="35"/>
        <end position="54"/>
    </location>
</feature>
<dbReference type="PROSITE" id="PS50977">
    <property type="entry name" value="HTH_TETR_2"/>
    <property type="match status" value="1"/>
</dbReference>
<dbReference type="OrthoDB" id="9810250at2"/>
<reference evidence="5" key="1">
    <citation type="submission" date="2016-11" db="EMBL/GenBank/DDBJ databases">
        <authorList>
            <person name="Varghese N."/>
            <person name="Submissions S."/>
        </authorList>
    </citation>
    <scope>NUCLEOTIDE SEQUENCE [LARGE SCALE GENOMIC DNA]</scope>
    <source>
        <strain evidence="5">DSM 15449</strain>
    </source>
</reference>
<dbReference type="RefSeq" id="WP_073031118.1">
    <property type="nucleotide sequence ID" value="NZ_FQXJ01000014.1"/>
</dbReference>
<dbReference type="EMBL" id="FQXJ01000014">
    <property type="protein sequence ID" value="SHI27197.1"/>
    <property type="molecule type" value="Genomic_DNA"/>
</dbReference>
<dbReference type="Gene3D" id="1.10.357.10">
    <property type="entry name" value="Tetracycline Repressor, domain 2"/>
    <property type="match status" value="1"/>
</dbReference>
<dbReference type="AlphaFoldDB" id="A0A1M5ZSB7"/>
<protein>
    <submittedName>
        <fullName evidence="4">Transcriptional regulator, TetR family</fullName>
    </submittedName>
</protein>
<dbReference type="InterPro" id="IPR009057">
    <property type="entry name" value="Homeodomain-like_sf"/>
</dbReference>
<sequence>MESDGGRDRRIGKTRKAIKRALAKLMIDKNLEKINVSELCNIADISRRTFYLHYSSVEAVFKEIEDDIFSGYYNLQCRYNQNGKYDMQGIYSALVRGITNDLAYYRDLAKGKGSAELFIRLYSSFRSIRLDFITNNEQSTMYHVQTFLNAGLIATIFEWLCSDSPITIQELGDCIQRICLAGHKEFDF</sequence>
<dbReference type="InterPro" id="IPR050624">
    <property type="entry name" value="HTH-type_Tx_Regulator"/>
</dbReference>
<evidence type="ECO:0000313" key="5">
    <source>
        <dbReference type="Proteomes" id="UP000183954"/>
    </source>
</evidence>
<gene>
    <name evidence="4" type="ORF">SAMN02746098_03631</name>
</gene>